<reference evidence="1 2" key="1">
    <citation type="submission" date="2017-09" db="EMBL/GenBank/DDBJ databases">
        <title>Whole genomes of Flavobacteriaceae.</title>
        <authorList>
            <person name="Stine C."/>
            <person name="Li C."/>
            <person name="Tadesse D."/>
        </authorList>
    </citation>
    <scope>NUCLEOTIDE SEQUENCE [LARGE SCALE GENOMIC DNA]</scope>
    <source>
        <strain evidence="1 2">ATCC 35036</strain>
    </source>
</reference>
<sequence>MRFGHELETVEGLTKQAAEAEKAGFPHGVSTKIVDKVKGSDLKHKNALFNDVSKVFKVTKTGKKANHFTVELPKPVTIESTKIFNQIFKVTPKIKKHKIMIVNEIHIIDWYDGVITSIIKIDEKYYLSNCIYYNKNNNERMYYNINISKYLFFKIKKLVLLIDTFSDLEWDYLNMVFNNNNKIDKLLFFKTLNTLEINQNVFKCDQNELKKIFFPFDVGLLY</sequence>
<dbReference type="OrthoDB" id="1262454at2"/>
<accession>A0A2H3KTD2</accession>
<evidence type="ECO:0000313" key="1">
    <source>
        <dbReference type="EMBL" id="PDS23073.1"/>
    </source>
</evidence>
<dbReference type="RefSeq" id="WP_097554560.1">
    <property type="nucleotide sequence ID" value="NZ_PCMW01000069.1"/>
</dbReference>
<name>A0A2H3KTD2_9FLAO</name>
<dbReference type="AlphaFoldDB" id="A0A2H3KTD2"/>
<evidence type="ECO:0000313" key="2">
    <source>
        <dbReference type="Proteomes" id="UP000220828"/>
    </source>
</evidence>
<dbReference type="Proteomes" id="UP000220828">
    <property type="component" value="Unassembled WGS sequence"/>
</dbReference>
<protein>
    <submittedName>
        <fullName evidence="1">Uncharacterized protein</fullName>
    </submittedName>
</protein>
<dbReference type="EMBL" id="PCMW01000069">
    <property type="protein sequence ID" value="PDS23073.1"/>
    <property type="molecule type" value="Genomic_DNA"/>
</dbReference>
<organism evidence="1 2">
    <name type="scientific">Flavobacterium branchiophilum</name>
    <dbReference type="NCBI Taxonomy" id="55197"/>
    <lineage>
        <taxon>Bacteria</taxon>
        <taxon>Pseudomonadati</taxon>
        <taxon>Bacteroidota</taxon>
        <taxon>Flavobacteriia</taxon>
        <taxon>Flavobacteriales</taxon>
        <taxon>Flavobacteriaceae</taxon>
        <taxon>Flavobacterium</taxon>
    </lineage>
</organism>
<gene>
    <name evidence="1" type="ORF">B0A77_11695</name>
</gene>
<proteinExistence type="predicted"/>
<comment type="caution">
    <text evidence="1">The sequence shown here is derived from an EMBL/GenBank/DDBJ whole genome shotgun (WGS) entry which is preliminary data.</text>
</comment>